<organism evidence="1 2">
    <name type="scientific">Mariniphaga anaerophila</name>
    <dbReference type="NCBI Taxonomy" id="1484053"/>
    <lineage>
        <taxon>Bacteria</taxon>
        <taxon>Pseudomonadati</taxon>
        <taxon>Bacteroidota</taxon>
        <taxon>Bacteroidia</taxon>
        <taxon>Marinilabiliales</taxon>
        <taxon>Prolixibacteraceae</taxon>
        <taxon>Mariniphaga</taxon>
    </lineage>
</organism>
<dbReference type="RefSeq" id="WP_083570855.1">
    <property type="nucleotide sequence ID" value="NZ_FQUM01000013.1"/>
</dbReference>
<dbReference type="AlphaFoldDB" id="A0A1M5FLF4"/>
<dbReference type="InterPro" id="IPR027829">
    <property type="entry name" value="DUF4625"/>
</dbReference>
<proteinExistence type="predicted"/>
<protein>
    <submittedName>
        <fullName evidence="1">Uncharacterized protein</fullName>
    </submittedName>
</protein>
<dbReference type="STRING" id="1484053.SAMN05444274_11333"/>
<name>A0A1M5FLF4_9BACT</name>
<dbReference type="Pfam" id="PF15418">
    <property type="entry name" value="DUF4625"/>
    <property type="match status" value="1"/>
</dbReference>
<dbReference type="Gene3D" id="2.60.40.10">
    <property type="entry name" value="Immunoglobulins"/>
    <property type="match status" value="1"/>
</dbReference>
<dbReference type="InterPro" id="IPR013783">
    <property type="entry name" value="Ig-like_fold"/>
</dbReference>
<dbReference type="OrthoDB" id="222550at2"/>
<dbReference type="Proteomes" id="UP000184164">
    <property type="component" value="Unassembled WGS sequence"/>
</dbReference>
<accession>A0A1M5FLF4</accession>
<dbReference type="EMBL" id="FQUM01000013">
    <property type="protein sequence ID" value="SHF92360.1"/>
    <property type="molecule type" value="Genomic_DNA"/>
</dbReference>
<evidence type="ECO:0000313" key="2">
    <source>
        <dbReference type="Proteomes" id="UP000184164"/>
    </source>
</evidence>
<reference evidence="1 2" key="1">
    <citation type="submission" date="2016-11" db="EMBL/GenBank/DDBJ databases">
        <authorList>
            <person name="Jaros S."/>
            <person name="Januszkiewicz K."/>
            <person name="Wedrychowicz H."/>
        </authorList>
    </citation>
    <scope>NUCLEOTIDE SEQUENCE [LARGE SCALE GENOMIC DNA]</scope>
    <source>
        <strain evidence="1 2">DSM 26910</strain>
    </source>
</reference>
<evidence type="ECO:0000313" key="1">
    <source>
        <dbReference type="EMBL" id="SHF92360.1"/>
    </source>
</evidence>
<gene>
    <name evidence="1" type="ORF">SAMN05444274_11333</name>
</gene>
<sequence length="367" mass="39620">MKNLRTYLLALVVILGIAIVSCTEEKVEYIDLMPPEITTTSPGANASILLGEPLEIKSQFVDNDFLSSYGISVSGTEGQSWSYSTTENFESDKYDVTVELTIETPGEDDVASAGVYELIVWAVDLQGNADSSITSFTLAELPPPAFTDDFSTAIDFTTDDLSNTIWDGFLINSGVGVPQNAVLMMANTTENEGALTVVTNETGWENGHDDGFVLYKNVPGGTDFEVSVQMVGGDFASLGGGIVNYLTAGVIIKPTASTDYWVGANAFDRPEWAVVVGMRDIYDGNQEDTWSGENKTALSETPWLKLVKIGKVVTAYISVDGVIWLEMGTTEHDEYAVDDLQVGLSHATFTGETGAAVYDNFNLTYLN</sequence>
<dbReference type="PROSITE" id="PS51257">
    <property type="entry name" value="PROKAR_LIPOPROTEIN"/>
    <property type="match status" value="1"/>
</dbReference>
<keyword evidence="2" id="KW-1185">Reference proteome</keyword>
<dbReference type="Gene3D" id="2.60.120.200">
    <property type="match status" value="1"/>
</dbReference>